<organism evidence="5 6">
    <name type="scientific">Phytophthora ramorum</name>
    <name type="common">Sudden oak death agent</name>
    <dbReference type="NCBI Taxonomy" id="164328"/>
    <lineage>
        <taxon>Eukaryota</taxon>
        <taxon>Sar</taxon>
        <taxon>Stramenopiles</taxon>
        <taxon>Oomycota</taxon>
        <taxon>Peronosporomycetes</taxon>
        <taxon>Peronosporales</taxon>
        <taxon>Peronosporaceae</taxon>
        <taxon>Phytophthora</taxon>
    </lineage>
</organism>
<feature type="compositionally biased region" description="Basic and acidic residues" evidence="3">
    <location>
        <begin position="932"/>
        <end position="949"/>
    </location>
</feature>
<proteinExistence type="predicted"/>
<dbReference type="PANTHER" id="PTHR15431">
    <property type="entry name" value="FGFR1 ONCOGENE PARTNER/LISH DOMAIN-CONTAINING PROTEIN"/>
    <property type="match status" value="1"/>
</dbReference>
<feature type="compositionally biased region" description="Polar residues" evidence="3">
    <location>
        <begin position="586"/>
        <end position="608"/>
    </location>
</feature>
<dbReference type="VEuPathDB" id="FungiDB:KRP22_5319"/>
<dbReference type="InterPro" id="IPR056302">
    <property type="entry name" value="CHD1-2/Hrp3_HTH"/>
</dbReference>
<feature type="region of interest" description="Disordered" evidence="3">
    <location>
        <begin position="110"/>
        <end position="167"/>
    </location>
</feature>
<feature type="compositionally biased region" description="Polar residues" evidence="3">
    <location>
        <begin position="899"/>
        <end position="908"/>
    </location>
</feature>
<keyword evidence="2" id="KW-0206">Cytoskeleton</keyword>
<feature type="compositionally biased region" description="Polar residues" evidence="3">
    <location>
        <begin position="1014"/>
        <end position="1026"/>
    </location>
</feature>
<dbReference type="AlphaFoldDB" id="H3GJ27"/>
<reference evidence="5" key="2">
    <citation type="submission" date="2015-06" db="UniProtKB">
        <authorList>
            <consortium name="EnsemblProtists"/>
        </authorList>
    </citation>
    <scope>IDENTIFICATION</scope>
    <source>
        <strain evidence="5">Pr102</strain>
    </source>
</reference>
<evidence type="ECO:0000256" key="3">
    <source>
        <dbReference type="SAM" id="MobiDB-lite"/>
    </source>
</evidence>
<dbReference type="VEuPathDB" id="FungiDB:KRP23_5939"/>
<name>H3GJ27_PHYRM</name>
<feature type="compositionally biased region" description="Polar residues" evidence="3">
    <location>
        <begin position="1111"/>
        <end position="1122"/>
    </location>
</feature>
<dbReference type="PANTHER" id="PTHR15431:SF9">
    <property type="entry name" value="CENTROSOMAL PROTEIN 43"/>
    <property type="match status" value="1"/>
</dbReference>
<dbReference type="Gene3D" id="1.10.10.60">
    <property type="entry name" value="Homeodomain-like"/>
    <property type="match status" value="1"/>
</dbReference>
<feature type="compositionally biased region" description="Acidic residues" evidence="3">
    <location>
        <begin position="1147"/>
        <end position="1175"/>
    </location>
</feature>
<feature type="compositionally biased region" description="Basic and acidic residues" evidence="3">
    <location>
        <begin position="129"/>
        <end position="140"/>
    </location>
</feature>
<dbReference type="EnsemblProtists" id="Phyra76119">
    <property type="protein sequence ID" value="Phyra76119"/>
    <property type="gene ID" value="Phyra76119"/>
</dbReference>
<feature type="region of interest" description="Disordered" evidence="3">
    <location>
        <begin position="1111"/>
        <end position="1189"/>
    </location>
</feature>
<feature type="region of interest" description="Disordered" evidence="3">
    <location>
        <begin position="1"/>
        <end position="98"/>
    </location>
</feature>
<feature type="compositionally biased region" description="Low complexity" evidence="3">
    <location>
        <begin position="26"/>
        <end position="42"/>
    </location>
</feature>
<dbReference type="VEuPathDB" id="FungiDB:KRP23_5940"/>
<dbReference type="Gene3D" id="1.20.960.40">
    <property type="match status" value="1"/>
</dbReference>
<evidence type="ECO:0000259" key="4">
    <source>
        <dbReference type="Pfam" id="PF23588"/>
    </source>
</evidence>
<dbReference type="Proteomes" id="UP000005238">
    <property type="component" value="Unassembled WGS sequence"/>
</dbReference>
<accession>H3GJ27</accession>
<evidence type="ECO:0000256" key="2">
    <source>
        <dbReference type="ARBA" id="ARBA00023212"/>
    </source>
</evidence>
<evidence type="ECO:0000256" key="1">
    <source>
        <dbReference type="ARBA" id="ARBA00022490"/>
    </source>
</evidence>
<dbReference type="STRING" id="164328.H3GJ27"/>
<evidence type="ECO:0000313" key="6">
    <source>
        <dbReference type="Proteomes" id="UP000005238"/>
    </source>
</evidence>
<feature type="compositionally biased region" description="Basic residues" evidence="3">
    <location>
        <begin position="665"/>
        <end position="679"/>
    </location>
</feature>
<keyword evidence="1" id="KW-0963">Cytoplasm</keyword>
<dbReference type="InParanoid" id="H3GJ27"/>
<feature type="region of interest" description="Disordered" evidence="3">
    <location>
        <begin position="896"/>
        <end position="1062"/>
    </location>
</feature>
<evidence type="ECO:0000313" key="5">
    <source>
        <dbReference type="EnsemblProtists" id="Phyra76119"/>
    </source>
</evidence>
<dbReference type="Pfam" id="PF23588">
    <property type="entry name" value="HTH_CHD1_Hrp3"/>
    <property type="match status" value="1"/>
</dbReference>
<feature type="compositionally biased region" description="Acidic residues" evidence="3">
    <location>
        <begin position="12"/>
        <end position="25"/>
    </location>
</feature>
<feature type="compositionally biased region" description="Acidic residues" evidence="3">
    <location>
        <begin position="950"/>
        <end position="961"/>
    </location>
</feature>
<reference evidence="6" key="1">
    <citation type="journal article" date="2006" name="Science">
        <title>Phytophthora genome sequences uncover evolutionary origins and mechanisms of pathogenesis.</title>
        <authorList>
            <person name="Tyler B.M."/>
            <person name="Tripathy S."/>
            <person name="Zhang X."/>
            <person name="Dehal P."/>
            <person name="Jiang R.H."/>
            <person name="Aerts A."/>
            <person name="Arredondo F.D."/>
            <person name="Baxter L."/>
            <person name="Bensasson D."/>
            <person name="Beynon J.L."/>
            <person name="Chapman J."/>
            <person name="Damasceno C.M."/>
            <person name="Dorrance A.E."/>
            <person name="Dou D."/>
            <person name="Dickerman A.W."/>
            <person name="Dubchak I.L."/>
            <person name="Garbelotto M."/>
            <person name="Gijzen M."/>
            <person name="Gordon S.G."/>
            <person name="Govers F."/>
            <person name="Grunwald N.J."/>
            <person name="Huang W."/>
            <person name="Ivors K.L."/>
            <person name="Jones R.W."/>
            <person name="Kamoun S."/>
            <person name="Krampis K."/>
            <person name="Lamour K.H."/>
            <person name="Lee M.K."/>
            <person name="McDonald W.H."/>
            <person name="Medina M."/>
            <person name="Meijer H.J."/>
            <person name="Nordberg E.K."/>
            <person name="Maclean D.J."/>
            <person name="Ospina-Giraldo M.D."/>
            <person name="Morris P.F."/>
            <person name="Phuntumart V."/>
            <person name="Putnam N.H."/>
            <person name="Rash S."/>
            <person name="Rose J.K."/>
            <person name="Sakihama Y."/>
            <person name="Salamov A.A."/>
            <person name="Savidor A."/>
            <person name="Scheuring C.F."/>
            <person name="Smith B.M."/>
            <person name="Sobral B.W."/>
            <person name="Terry A."/>
            <person name="Torto-Alalibo T.A."/>
            <person name="Win J."/>
            <person name="Xu Z."/>
            <person name="Zhang H."/>
            <person name="Grigoriev I.V."/>
            <person name="Rokhsar D.S."/>
            <person name="Boore J.L."/>
        </authorList>
    </citation>
    <scope>NUCLEOTIDE SEQUENCE [LARGE SCALE GENOMIC DNA]</scope>
    <source>
        <strain evidence="6">Pr102</strain>
    </source>
</reference>
<keyword evidence="6" id="KW-1185">Reference proteome</keyword>
<feature type="domain" description="ATP-dependent helicase CHD1-2/hrp3 HTH" evidence="4">
    <location>
        <begin position="442"/>
        <end position="495"/>
    </location>
</feature>
<feature type="compositionally biased region" description="Basic and acidic residues" evidence="3">
    <location>
        <begin position="962"/>
        <end position="975"/>
    </location>
</feature>
<protein>
    <recommendedName>
        <fullName evidence="4">ATP-dependent helicase CHD1-2/hrp3 HTH domain-containing protein</fullName>
    </recommendedName>
</protein>
<dbReference type="HOGENOM" id="CLU_004078_0_0_1"/>
<feature type="region of interest" description="Disordered" evidence="3">
    <location>
        <begin position="569"/>
        <end position="690"/>
    </location>
</feature>
<feature type="compositionally biased region" description="Pro residues" evidence="3">
    <location>
        <begin position="1045"/>
        <end position="1058"/>
    </location>
</feature>
<dbReference type="eggNOG" id="ENOG502QRQ5">
    <property type="taxonomic scope" value="Eukaryota"/>
</dbReference>
<feature type="region of interest" description="Disordered" evidence="3">
    <location>
        <begin position="252"/>
        <end position="281"/>
    </location>
</feature>
<dbReference type="EMBL" id="DS566013">
    <property type="status" value="NOT_ANNOTATED_CDS"/>
    <property type="molecule type" value="Genomic_DNA"/>
</dbReference>
<sequence length="1229" mass="133011">MADNPQETHVQDEEEDKNSSSDDDSSSSSSGSGSSSSSSSSDSESEDEAEGANATSSETKHAAAHGGASRTGHAFPNNNAGPALSAPRPHGMAANTETLNVNSTRAAARFKAAETEGMMPLGTRKRDRRTIEEIQRDLRDKRKKPLGNPAARSSPPPPRGSPVRSPEAEAVVNSGAPMAVGGPLGQFSAAGRLPIKRKPVSAHDRLAMKLNGRKTTSAKPKKTATSNTGTAAVPPVAVMTNKSVTKPMTATSLVTTGNSSSSDHGGDAGGDGYSSSASKASSPVMDGKVVRALLRAMLRYGDLTDVDLFQTAANFADEYKMPSFIERSNLPATTRMANDSLLNLAAEVAQKAKQAVEARPPHDSIKIGEVEARSSQIIERLYENLKLRVAVQRALRTAGCSSGNAQVNAQGAYVLVAKQSDLAVLGVNTRDLPNWTWAEKEHDWTPRKDAALLLGVYVHGFGGWEDILNDDLLHFQGQRALKGERLKKRAENLLKRLPAPDLDAGEPRIVQLASSLSSAGGNSNQSLGAQFSAIIHSGVISGVTASIPAVPATGSGRMQRAAERFAVRQQNGEDPMGRRHAGLGNGSSTLNGDSGRQHKTPVTRSPAQANVADHEPEDGEVGGISPAQSTSSRHKRRSSSVEDEDRTLSRKKHRNNSSEISTKTEKRKKEHRRSTRKKKNDSETPAMAANTVAEVAAPPLLSTDECYEKWQPNKELREIRQVLKKMKIMADWSRNQKDETVVEKVFKASNVSTTMFVRMATLSSRLPPPPTAEELALKEQVTQVLTSQGVLAKLKAELRAAVFEVMHEREGFVKRIDPAAPKLSDFPIETRTTALALIVECLQFFHWNHALRVLLAETDAEDEQHDSARLATKLRLASSSETPTLFQLIESRVIGGDQTADSTGSVPTPKQFDVEDDEEETQAVNIPAPKTKPWEPEEAVHPLPSKEFETTETEAADDEGENEVKNGTDDDKGESSAEIEESMMEEVPSGSELEESNFTNFDDDEESHGRSGTDTKQPTTRYPSQESHSDAKYQDESECVDVKLAPPPPAPAKLPALPPLVSTPINTRVEDAEDNFDAEEEVERLRNLDAALQAMEADDDTGTLQQLKASLQVELQEQDSFGSSGGRLGRPDDEEDTEAEISKARDTEEEEGGYGSSDFEEEEEIASEISEEMESMSELSDKESDSVDGAAVLAAEVEPPRALRNDTRVDSENALNSYDYIEDVEKGRW</sequence>